<evidence type="ECO:0000256" key="1">
    <source>
        <dbReference type="SAM" id="Phobius"/>
    </source>
</evidence>
<dbReference type="EMBL" id="BPVZ01000041">
    <property type="protein sequence ID" value="GKV14708.1"/>
    <property type="molecule type" value="Genomic_DNA"/>
</dbReference>
<dbReference type="AlphaFoldDB" id="A0AAV5JJE1"/>
<sequence>MTEPQLLNVKLSIFFASHAAFSLCGQTLVDYRSLIGMAALHFDNYLKIHAFLCRLECLVANSFAVISFVLIPSVVLGSSHEFN</sequence>
<proteinExistence type="predicted"/>
<protein>
    <submittedName>
        <fullName evidence="2">Uncharacterized protein</fullName>
    </submittedName>
</protein>
<accession>A0AAV5JJE1</accession>
<evidence type="ECO:0000313" key="3">
    <source>
        <dbReference type="Proteomes" id="UP001054252"/>
    </source>
</evidence>
<keyword evidence="1" id="KW-1133">Transmembrane helix</keyword>
<keyword evidence="1" id="KW-0812">Transmembrane</keyword>
<evidence type="ECO:0000313" key="2">
    <source>
        <dbReference type="EMBL" id="GKV14708.1"/>
    </source>
</evidence>
<keyword evidence="3" id="KW-1185">Reference proteome</keyword>
<organism evidence="2 3">
    <name type="scientific">Rubroshorea leprosula</name>
    <dbReference type="NCBI Taxonomy" id="152421"/>
    <lineage>
        <taxon>Eukaryota</taxon>
        <taxon>Viridiplantae</taxon>
        <taxon>Streptophyta</taxon>
        <taxon>Embryophyta</taxon>
        <taxon>Tracheophyta</taxon>
        <taxon>Spermatophyta</taxon>
        <taxon>Magnoliopsida</taxon>
        <taxon>eudicotyledons</taxon>
        <taxon>Gunneridae</taxon>
        <taxon>Pentapetalae</taxon>
        <taxon>rosids</taxon>
        <taxon>malvids</taxon>
        <taxon>Malvales</taxon>
        <taxon>Dipterocarpaceae</taxon>
        <taxon>Rubroshorea</taxon>
    </lineage>
</organism>
<reference evidence="2 3" key="1">
    <citation type="journal article" date="2021" name="Commun. Biol.">
        <title>The genome of Shorea leprosula (Dipterocarpaceae) highlights the ecological relevance of drought in aseasonal tropical rainforests.</title>
        <authorList>
            <person name="Ng K.K.S."/>
            <person name="Kobayashi M.J."/>
            <person name="Fawcett J.A."/>
            <person name="Hatakeyama M."/>
            <person name="Paape T."/>
            <person name="Ng C.H."/>
            <person name="Ang C.C."/>
            <person name="Tnah L.H."/>
            <person name="Lee C.T."/>
            <person name="Nishiyama T."/>
            <person name="Sese J."/>
            <person name="O'Brien M.J."/>
            <person name="Copetti D."/>
            <person name="Mohd Noor M.I."/>
            <person name="Ong R.C."/>
            <person name="Putra M."/>
            <person name="Sireger I.Z."/>
            <person name="Indrioko S."/>
            <person name="Kosugi Y."/>
            <person name="Izuno A."/>
            <person name="Isagi Y."/>
            <person name="Lee S.L."/>
            <person name="Shimizu K.K."/>
        </authorList>
    </citation>
    <scope>NUCLEOTIDE SEQUENCE [LARGE SCALE GENOMIC DNA]</scope>
    <source>
        <strain evidence="2">214</strain>
    </source>
</reference>
<dbReference type="Proteomes" id="UP001054252">
    <property type="component" value="Unassembled WGS sequence"/>
</dbReference>
<feature type="transmembrane region" description="Helical" evidence="1">
    <location>
        <begin position="51"/>
        <end position="75"/>
    </location>
</feature>
<comment type="caution">
    <text evidence="2">The sequence shown here is derived from an EMBL/GenBank/DDBJ whole genome shotgun (WGS) entry which is preliminary data.</text>
</comment>
<keyword evidence="1" id="KW-0472">Membrane</keyword>
<name>A0AAV5JJE1_9ROSI</name>
<gene>
    <name evidence="2" type="ORF">SLEP1_g25539</name>
</gene>